<accession>A0A1I6FJQ2</accession>
<dbReference type="Proteomes" id="UP000198583">
    <property type="component" value="Unassembled WGS sequence"/>
</dbReference>
<evidence type="ECO:0000313" key="1">
    <source>
        <dbReference type="EMBL" id="SFR30155.1"/>
    </source>
</evidence>
<keyword evidence="2" id="KW-1185">Reference proteome</keyword>
<evidence type="ECO:0000313" key="2">
    <source>
        <dbReference type="Proteomes" id="UP000198583"/>
    </source>
</evidence>
<gene>
    <name evidence="1" type="ORF">SAMN04488564_1304</name>
</gene>
<dbReference type="RefSeq" id="WP_093606511.1">
    <property type="nucleotide sequence ID" value="NZ_FOYL01000030.1"/>
</dbReference>
<name>A0A1I6FJQ2_9PSEU</name>
<dbReference type="STRING" id="84724.SAMN04488564_1304"/>
<dbReference type="EMBL" id="FOYL01000030">
    <property type="protein sequence ID" value="SFR30155.1"/>
    <property type="molecule type" value="Genomic_DNA"/>
</dbReference>
<dbReference type="OrthoDB" id="3687546at2"/>
<sequence>MSGTDFLHLGVSIAGVGPVHLPMPRVPFDPNGPAVPTTVSGPPPADPDEHARFRWWLGHQLTFCVWRLLAESLTAVAAGEARAVEAAELYEAYSVLLRYTGSCSPEVYGRVIRPLMARADPAFSGRWASDHEDIPGLLREVRRVRPAREVSTLVAAARTSQVMHVAQAKRLVGSGASLLRQSSRHDQPVTDRDRAIFDAFFLLTRTPISRTGFTAQFDVLIALALVDLADRPLVHDGEPTTRSQRESVAVLRSLSPLRKVSC</sequence>
<organism evidence="1 2">
    <name type="scientific">Lentzea waywayandensis</name>
    <dbReference type="NCBI Taxonomy" id="84724"/>
    <lineage>
        <taxon>Bacteria</taxon>
        <taxon>Bacillati</taxon>
        <taxon>Actinomycetota</taxon>
        <taxon>Actinomycetes</taxon>
        <taxon>Pseudonocardiales</taxon>
        <taxon>Pseudonocardiaceae</taxon>
        <taxon>Lentzea</taxon>
    </lineage>
</organism>
<reference evidence="2" key="1">
    <citation type="submission" date="2016-10" db="EMBL/GenBank/DDBJ databases">
        <authorList>
            <person name="Varghese N."/>
            <person name="Submissions S."/>
        </authorList>
    </citation>
    <scope>NUCLEOTIDE SEQUENCE [LARGE SCALE GENOMIC DNA]</scope>
    <source>
        <strain evidence="2">DSM 44232</strain>
    </source>
</reference>
<protein>
    <submittedName>
        <fullName evidence="1">Uncharacterized protein</fullName>
    </submittedName>
</protein>
<dbReference type="AlphaFoldDB" id="A0A1I6FJQ2"/>
<proteinExistence type="predicted"/>